<accession>K8E9K5</accession>
<dbReference type="Proteomes" id="UP000198341">
    <property type="component" value="Chromosome 1"/>
</dbReference>
<dbReference type="eggNOG" id="ENOG502RXQ6">
    <property type="taxonomic scope" value="Eukaryota"/>
</dbReference>
<protein>
    <submittedName>
        <fullName evidence="1">Uncharacterized protein</fullName>
    </submittedName>
</protein>
<dbReference type="KEGG" id="bpg:Bathy01g03380"/>
<keyword evidence="2" id="KW-1185">Reference proteome</keyword>
<dbReference type="PANTHER" id="PTHR39290:SF6">
    <property type="entry name" value="S-ADENOSYL-L-METHIONINE-DEPENDENT METHYLTRANSFERASES SUPERFAMILY PROTEIN"/>
    <property type="match status" value="1"/>
</dbReference>
<dbReference type="EMBL" id="FO082278">
    <property type="protein sequence ID" value="CCO14319.1"/>
    <property type="molecule type" value="Genomic_DNA"/>
</dbReference>
<sequence length="269" mass="30204">MFSWAVPNKEALETVRKYSPRGVCEIGAGLGLWAKMLRDEGVDVWAYDVFANEGEGNGYVAGGFNASKEEGAPPPFCTVEQGGVEKATLHEQQSLFLCWPPPEAASGNAPDIARYLALKALTHYKGDCVLHIGEGANGETDGEKFREKLREQFEMKDAVSIPNWPNACDRLTVYERRNKAQRTLDEKLSPSLQMKASNAEREKWNEERAARLSAQNERWKELCVEHVERKKRNSSSSSLLLSSIEREAIEAAKNRSGFFRRLVLSRLLL</sequence>
<dbReference type="RefSeq" id="XP_007515440.1">
    <property type="nucleotide sequence ID" value="XM_007515378.1"/>
</dbReference>
<evidence type="ECO:0000313" key="2">
    <source>
        <dbReference type="Proteomes" id="UP000198341"/>
    </source>
</evidence>
<name>K8E9K5_9CHLO</name>
<gene>
    <name evidence="1" type="ORF">Bathy01g03380</name>
</gene>
<organism evidence="1 2">
    <name type="scientific">Bathycoccus prasinos</name>
    <dbReference type="NCBI Taxonomy" id="41875"/>
    <lineage>
        <taxon>Eukaryota</taxon>
        <taxon>Viridiplantae</taxon>
        <taxon>Chlorophyta</taxon>
        <taxon>Mamiellophyceae</taxon>
        <taxon>Mamiellales</taxon>
        <taxon>Bathycoccaceae</taxon>
        <taxon>Bathycoccus</taxon>
    </lineage>
</organism>
<evidence type="ECO:0000313" key="1">
    <source>
        <dbReference type="EMBL" id="CCO14319.1"/>
    </source>
</evidence>
<reference evidence="1 2" key="1">
    <citation type="submission" date="2011-10" db="EMBL/GenBank/DDBJ databases">
        <authorList>
            <person name="Genoscope - CEA"/>
        </authorList>
    </citation>
    <scope>NUCLEOTIDE SEQUENCE [LARGE SCALE GENOMIC DNA]</scope>
    <source>
        <strain evidence="1 2">RCC 1105</strain>
    </source>
</reference>
<dbReference type="GeneID" id="19018073"/>
<dbReference type="PANTHER" id="PTHR39290">
    <property type="entry name" value="C3H1-TYPE DOMAIN-CONTAINING PROTEIN-RELATED"/>
    <property type="match status" value="1"/>
</dbReference>
<proteinExistence type="predicted"/>
<dbReference type="AlphaFoldDB" id="K8E9K5"/>
<dbReference type="OrthoDB" id="5411518at2759"/>